<dbReference type="GO" id="GO:0016887">
    <property type="term" value="F:ATP hydrolysis activity"/>
    <property type="evidence" value="ECO:0007669"/>
    <property type="project" value="InterPro"/>
</dbReference>
<evidence type="ECO:0000256" key="3">
    <source>
        <dbReference type="PROSITE-ProRule" id="PRU00221"/>
    </source>
</evidence>
<dbReference type="InterPro" id="IPR003593">
    <property type="entry name" value="AAA+_ATPase"/>
</dbReference>
<feature type="compositionally biased region" description="Low complexity" evidence="4">
    <location>
        <begin position="355"/>
        <end position="370"/>
    </location>
</feature>
<feature type="domain" description="AAA+ ATPase" evidence="5">
    <location>
        <begin position="504"/>
        <end position="688"/>
    </location>
</feature>
<dbReference type="AlphaFoldDB" id="D0LH06"/>
<dbReference type="SMART" id="SM00320">
    <property type="entry name" value="WD40"/>
    <property type="match status" value="6"/>
</dbReference>
<proteinExistence type="predicted"/>
<gene>
    <name evidence="6" type="ordered locus">Hoch_2183</name>
</gene>
<dbReference type="InterPro" id="IPR036322">
    <property type="entry name" value="WD40_repeat_dom_sf"/>
</dbReference>
<dbReference type="PROSITE" id="PS50294">
    <property type="entry name" value="WD_REPEATS_REGION"/>
    <property type="match status" value="1"/>
</dbReference>
<keyword evidence="2" id="KW-0677">Repeat</keyword>
<feature type="region of interest" description="Disordered" evidence="4">
    <location>
        <begin position="1"/>
        <end position="31"/>
    </location>
</feature>
<keyword evidence="7" id="KW-1185">Reference proteome</keyword>
<dbReference type="SMART" id="SM00382">
    <property type="entry name" value="AAA"/>
    <property type="match status" value="1"/>
</dbReference>
<dbReference type="Proteomes" id="UP000001880">
    <property type="component" value="Chromosome"/>
</dbReference>
<dbReference type="eggNOG" id="COG2319">
    <property type="taxonomic scope" value="Bacteria"/>
</dbReference>
<dbReference type="PROSITE" id="PS50082">
    <property type="entry name" value="WD_REPEATS_2"/>
    <property type="match status" value="1"/>
</dbReference>
<evidence type="ECO:0000256" key="1">
    <source>
        <dbReference type="ARBA" id="ARBA00022574"/>
    </source>
</evidence>
<feature type="region of interest" description="Disordered" evidence="4">
    <location>
        <begin position="413"/>
        <end position="449"/>
    </location>
</feature>
<dbReference type="HOGENOM" id="CLU_345066_0_0_7"/>
<dbReference type="Pfam" id="PF07728">
    <property type="entry name" value="AAA_5"/>
    <property type="match status" value="1"/>
</dbReference>
<dbReference type="PANTHER" id="PTHR44129">
    <property type="entry name" value="WD REPEAT-CONTAINING PROTEIN POP1"/>
    <property type="match status" value="1"/>
</dbReference>
<dbReference type="CDD" id="cd00009">
    <property type="entry name" value="AAA"/>
    <property type="match status" value="1"/>
</dbReference>
<evidence type="ECO:0000259" key="5">
    <source>
        <dbReference type="SMART" id="SM00382"/>
    </source>
</evidence>
<dbReference type="eggNOG" id="COG0714">
    <property type="taxonomic scope" value="Bacteria"/>
</dbReference>
<keyword evidence="1 3" id="KW-0853">WD repeat</keyword>
<dbReference type="RefSeq" id="WP_012827336.1">
    <property type="nucleotide sequence ID" value="NC_013440.1"/>
</dbReference>
<dbReference type="KEGG" id="hoh:Hoch_2183"/>
<dbReference type="GO" id="GO:0005524">
    <property type="term" value="F:ATP binding"/>
    <property type="evidence" value="ECO:0007669"/>
    <property type="project" value="InterPro"/>
</dbReference>
<dbReference type="SUPFAM" id="SSF50978">
    <property type="entry name" value="WD40 repeat-like"/>
    <property type="match status" value="1"/>
</dbReference>
<dbReference type="Gene3D" id="3.40.50.300">
    <property type="entry name" value="P-loop containing nucleotide triphosphate hydrolases"/>
    <property type="match status" value="1"/>
</dbReference>
<feature type="region of interest" description="Disordered" evidence="4">
    <location>
        <begin position="340"/>
        <end position="389"/>
    </location>
</feature>
<sequence>MSSPDRAPLSSSLTRSGQPRTAPGNKTAVAPMGTLSGVNAPLVRPLWSPDGRWLAAACRGGTIAVWDMADLALGELSFFSIYARVVDSGTSEAPVVTAVRQPSVGFAFSAGPLVHWVPVDADESPSFVGDHGAAIVALASDQRRVASLGQDSICVWDPLASLAGRKSMSIALERPGWRDLAWSEDGGLLAVGGEGRVILFDPSSGEALHTLTIDDTACSLSWTRTGTQLAIGTLGGDIHLWDGRDSRPQRTLHGHLTAVSGVAFSGDAKLLASTSADGDICLWGSGDSFQRQELPEELSGTDQLPWTGLSFNPGTNLLATIDTYDQLTVRLWSMRREDQRRASAARAPEARGDDASAAPAPVASASADSADQPRARGSESEADTAAQRTAGSALGWTLSSPGDTAELALAALQQRQRERQQPQPATTSATTAATTSAATPKVRWSHEPGRASEIEYQGAPVPSPPPLPRGPLNLSSRDLRDHASALGLVLPGRVFVQIAAALNAGKHVLLLGPPGTGKTTLARAVTDVASRRRLCHAPICTAASAEWTTRDTIGGFVPHSDHGLGFSPGILLRAMHSGRWLVIDALDRIGSGDHVFGDLLTAMAGHPVELSHQVAGAPVRVLPATTHSTRPTDHDATGAGVPAGSYVIQPSWRMLATVNVAGPSRAFPLSPVLLRHFAVVDVQPPEPELFETLVAQWFQRVRDVLTSSAAQTLRGALDRLLDPNLPLMRRRPLGPAVVRDILDYVVARARVEASDGVTLLGEAFLLYGASQLEGLGRDDLLAIHDHLIQTVFPGTAPARSLDARLRNLHPEIPHGAWSR</sequence>
<dbReference type="InterPro" id="IPR024977">
    <property type="entry name" value="Apc4-like_WD40_dom"/>
</dbReference>
<organism evidence="6 7">
    <name type="scientific">Haliangium ochraceum (strain DSM 14365 / JCM 11303 / SMP-2)</name>
    <dbReference type="NCBI Taxonomy" id="502025"/>
    <lineage>
        <taxon>Bacteria</taxon>
        <taxon>Pseudomonadati</taxon>
        <taxon>Myxococcota</taxon>
        <taxon>Polyangia</taxon>
        <taxon>Haliangiales</taxon>
        <taxon>Kofleriaceae</taxon>
        <taxon>Haliangium</taxon>
    </lineage>
</organism>
<dbReference type="SUPFAM" id="SSF52540">
    <property type="entry name" value="P-loop containing nucleoside triphosphate hydrolases"/>
    <property type="match status" value="1"/>
</dbReference>
<dbReference type="InterPro" id="IPR001680">
    <property type="entry name" value="WD40_rpt"/>
</dbReference>
<evidence type="ECO:0000313" key="6">
    <source>
        <dbReference type="EMBL" id="ACY14728.1"/>
    </source>
</evidence>
<dbReference type="InterPro" id="IPR050349">
    <property type="entry name" value="WD_LIS1/nudF_dynein_reg"/>
</dbReference>
<dbReference type="InterPro" id="IPR027417">
    <property type="entry name" value="P-loop_NTPase"/>
</dbReference>
<feature type="compositionally biased region" description="Low complexity" evidence="4">
    <location>
        <begin position="421"/>
        <end position="439"/>
    </location>
</feature>
<dbReference type="STRING" id="502025.Hoch_2183"/>
<evidence type="ECO:0000256" key="2">
    <source>
        <dbReference type="ARBA" id="ARBA00022737"/>
    </source>
</evidence>
<dbReference type="Pfam" id="PF12894">
    <property type="entry name" value="ANAPC4_WD40"/>
    <property type="match status" value="1"/>
</dbReference>
<evidence type="ECO:0000313" key="7">
    <source>
        <dbReference type="Proteomes" id="UP000001880"/>
    </source>
</evidence>
<feature type="repeat" description="WD" evidence="3">
    <location>
        <begin position="252"/>
        <end position="283"/>
    </location>
</feature>
<dbReference type="OrthoDB" id="9783370at2"/>
<accession>D0LH06</accession>
<dbReference type="InterPro" id="IPR015943">
    <property type="entry name" value="WD40/YVTN_repeat-like_dom_sf"/>
</dbReference>
<reference evidence="6 7" key="1">
    <citation type="journal article" date="2010" name="Stand. Genomic Sci.">
        <title>Complete genome sequence of Haliangium ochraceum type strain (SMP-2).</title>
        <authorList>
            <consortium name="US DOE Joint Genome Institute (JGI-PGF)"/>
            <person name="Ivanova N."/>
            <person name="Daum C."/>
            <person name="Lang E."/>
            <person name="Abt B."/>
            <person name="Kopitz M."/>
            <person name="Saunders E."/>
            <person name="Lapidus A."/>
            <person name="Lucas S."/>
            <person name="Glavina Del Rio T."/>
            <person name="Nolan M."/>
            <person name="Tice H."/>
            <person name="Copeland A."/>
            <person name="Cheng J.F."/>
            <person name="Chen F."/>
            <person name="Bruce D."/>
            <person name="Goodwin L."/>
            <person name="Pitluck S."/>
            <person name="Mavromatis K."/>
            <person name="Pati A."/>
            <person name="Mikhailova N."/>
            <person name="Chen A."/>
            <person name="Palaniappan K."/>
            <person name="Land M."/>
            <person name="Hauser L."/>
            <person name="Chang Y.J."/>
            <person name="Jeffries C.D."/>
            <person name="Detter J.C."/>
            <person name="Brettin T."/>
            <person name="Rohde M."/>
            <person name="Goker M."/>
            <person name="Bristow J."/>
            <person name="Markowitz V."/>
            <person name="Eisen J.A."/>
            <person name="Hugenholtz P."/>
            <person name="Kyrpides N.C."/>
            <person name="Klenk H.P."/>
        </authorList>
    </citation>
    <scope>NUCLEOTIDE SEQUENCE [LARGE SCALE GENOMIC DNA]</scope>
    <source>
        <strain evidence="7">DSM 14365 / CIP 107738 / JCM 11303 / AJ 13395 / SMP-2</strain>
    </source>
</reference>
<protein>
    <submittedName>
        <fullName evidence="6">ATPase associated with various cellular activities AAA_5</fullName>
    </submittedName>
</protein>
<feature type="compositionally biased region" description="Polar residues" evidence="4">
    <location>
        <begin position="1"/>
        <end position="19"/>
    </location>
</feature>
<dbReference type="Gene3D" id="2.130.10.10">
    <property type="entry name" value="YVTN repeat-like/Quinoprotein amine dehydrogenase"/>
    <property type="match status" value="2"/>
</dbReference>
<evidence type="ECO:0000256" key="4">
    <source>
        <dbReference type="SAM" id="MobiDB-lite"/>
    </source>
</evidence>
<dbReference type="InterPro" id="IPR011704">
    <property type="entry name" value="ATPase_dyneun-rel_AAA"/>
</dbReference>
<dbReference type="EMBL" id="CP001804">
    <property type="protein sequence ID" value="ACY14728.1"/>
    <property type="molecule type" value="Genomic_DNA"/>
</dbReference>
<name>D0LH06_HALO1</name>
<dbReference type="Pfam" id="PF00400">
    <property type="entry name" value="WD40"/>
    <property type="match status" value="2"/>
</dbReference>